<dbReference type="AlphaFoldDB" id="A0A0B7GXV5"/>
<feature type="domain" description="Fe/B12 periplasmic-binding" evidence="3">
    <location>
        <begin position="80"/>
        <end position="354"/>
    </location>
</feature>
<evidence type="ECO:0000256" key="1">
    <source>
        <dbReference type="SAM" id="MobiDB-lite"/>
    </source>
</evidence>
<dbReference type="PANTHER" id="PTHR30535">
    <property type="entry name" value="VITAMIN B12-BINDING PROTEIN"/>
    <property type="match status" value="1"/>
</dbReference>
<keyword evidence="2" id="KW-0732">Signal</keyword>
<name>A0A0B7GXV5_TREPH</name>
<dbReference type="Gene3D" id="3.40.50.1980">
    <property type="entry name" value="Nitrogenase molybdenum iron protein domain"/>
    <property type="match status" value="2"/>
</dbReference>
<keyword evidence="5" id="KW-1185">Reference proteome</keyword>
<dbReference type="Proteomes" id="UP000042527">
    <property type="component" value="Unassembled WGS sequence"/>
</dbReference>
<evidence type="ECO:0000256" key="2">
    <source>
        <dbReference type="SAM" id="SignalP"/>
    </source>
</evidence>
<sequence>MNTKKILSLALALLLVVGFAGCAKKDNVESDTKKEVVENKVEEKVESKAEEKTDEAKKDHYPVEIDNFDHKTVYEKAPERIIAMDYNAASTLVALGQKDKIIASREAGLLSIDDVAEKYREDVKNIPIPEGYLKSPFPSLEVNLSLKPDFILMDSFYFNVPDIFGEYKDYTENGINILVTEGSLDKQPEINDMYVDIMNLGKIFNVEDKAKELCDEIEARFKEIKNKVDTSKKYKVMGFDNGDDNKPMVAAGKSLENLLIAEAGGENIFSDIDKQFATVGWEDVIAKNPDYIILHETPGDKGAENLISILKNNKELANVNAIKNEKFIVVPLRYMFSGIYTVDAFEMIVEGLGK</sequence>
<dbReference type="EMBL" id="CDNC01000027">
    <property type="protein sequence ID" value="CEM62427.1"/>
    <property type="molecule type" value="Genomic_DNA"/>
</dbReference>
<accession>A0A0B7GXV5</accession>
<dbReference type="PANTHER" id="PTHR30535:SF7">
    <property type="entry name" value="IRON(III) DICITRATE-BINDING PROTEIN"/>
    <property type="match status" value="1"/>
</dbReference>
<gene>
    <name evidence="4" type="ORF">TPHV1_330010</name>
</gene>
<feature type="chain" id="PRO_5002131871" evidence="2">
    <location>
        <begin position="23"/>
        <end position="354"/>
    </location>
</feature>
<proteinExistence type="predicted"/>
<dbReference type="PROSITE" id="PS51257">
    <property type="entry name" value="PROKAR_LIPOPROTEIN"/>
    <property type="match status" value="1"/>
</dbReference>
<feature type="region of interest" description="Disordered" evidence="1">
    <location>
        <begin position="31"/>
        <end position="57"/>
    </location>
</feature>
<dbReference type="InterPro" id="IPR050902">
    <property type="entry name" value="ABC_Transporter_SBP"/>
</dbReference>
<evidence type="ECO:0000259" key="3">
    <source>
        <dbReference type="PROSITE" id="PS50983"/>
    </source>
</evidence>
<evidence type="ECO:0000313" key="5">
    <source>
        <dbReference type="Proteomes" id="UP000042527"/>
    </source>
</evidence>
<feature type="signal peptide" evidence="2">
    <location>
        <begin position="1"/>
        <end position="22"/>
    </location>
</feature>
<dbReference type="OrthoDB" id="356537at2"/>
<organism evidence="4 5">
    <name type="scientific">Treponema phagedenis</name>
    <dbReference type="NCBI Taxonomy" id="162"/>
    <lineage>
        <taxon>Bacteria</taxon>
        <taxon>Pseudomonadati</taxon>
        <taxon>Spirochaetota</taxon>
        <taxon>Spirochaetia</taxon>
        <taxon>Spirochaetales</taxon>
        <taxon>Treponemataceae</taxon>
        <taxon>Treponema</taxon>
    </lineage>
</organism>
<reference evidence="5" key="1">
    <citation type="submission" date="2015-01" db="EMBL/GenBank/DDBJ databases">
        <authorList>
            <person name="Manzoor Shahid"/>
            <person name="Zubair Saima"/>
        </authorList>
    </citation>
    <scope>NUCLEOTIDE SEQUENCE [LARGE SCALE GENOMIC DNA]</scope>
    <source>
        <strain evidence="5">V1</strain>
    </source>
</reference>
<dbReference type="InterPro" id="IPR002491">
    <property type="entry name" value="ABC_transptr_periplasmic_BD"/>
</dbReference>
<dbReference type="Pfam" id="PF01497">
    <property type="entry name" value="Peripla_BP_2"/>
    <property type="match status" value="1"/>
</dbReference>
<dbReference type="SUPFAM" id="SSF53807">
    <property type="entry name" value="Helical backbone' metal receptor"/>
    <property type="match status" value="1"/>
</dbReference>
<protein>
    <submittedName>
        <fullName evidence="4">Putative ABC transporter substrate-binding protein</fullName>
    </submittedName>
</protein>
<evidence type="ECO:0000313" key="4">
    <source>
        <dbReference type="EMBL" id="CEM62427.1"/>
    </source>
</evidence>
<dbReference type="PROSITE" id="PS50983">
    <property type="entry name" value="FE_B12_PBP"/>
    <property type="match status" value="1"/>
</dbReference>
<dbReference type="RefSeq" id="WP_052812618.1">
    <property type="nucleotide sequence ID" value="NZ_CDNC01000027.1"/>
</dbReference>